<evidence type="ECO:0000256" key="4">
    <source>
        <dbReference type="ARBA" id="ARBA00022691"/>
    </source>
</evidence>
<evidence type="ECO:0000256" key="3">
    <source>
        <dbReference type="ARBA" id="ARBA00022679"/>
    </source>
</evidence>
<dbReference type="AlphaFoldDB" id="A0A812I5D2"/>
<dbReference type="Pfam" id="PF01596">
    <property type="entry name" value="Methyltransf_3"/>
    <property type="match status" value="1"/>
</dbReference>
<dbReference type="InterPro" id="IPR029063">
    <property type="entry name" value="SAM-dependent_MTases_sf"/>
</dbReference>
<dbReference type="EC" id="2.1.1.6" evidence="1"/>
<proteinExistence type="inferred from homology"/>
<gene>
    <name evidence="8" type="primary">COMT</name>
    <name evidence="8" type="ORF">SNAT2548_LOCUS2926</name>
</gene>
<dbReference type="OrthoDB" id="186626at2759"/>
<comment type="similarity">
    <text evidence="6">Belongs to the class I-like SAM-binding methyltransferase superfamily. Cation-dependent O-methyltransferase family.</text>
</comment>
<dbReference type="Proteomes" id="UP000604046">
    <property type="component" value="Unassembled WGS sequence"/>
</dbReference>
<evidence type="ECO:0000256" key="2">
    <source>
        <dbReference type="ARBA" id="ARBA00022603"/>
    </source>
</evidence>
<sequence length="287" mass="31694">MGALPRRLLLLAFLALLLGIFLAPDPRLLLGDFLGRHVEIARNLAAIALFLEVLQPATAHPQLAALQHVVKGMKAYSEAEASEMSPLDRVIDLVDDFGWNHGFLINVGDVKGKILDSAVKQRLQSGGNLKLAVELGTFMGYGTLRLSRMLNHSDAEIITVDPDVFAYTLASSLYEQAQVRNRITIKTDYSYNVFAELKKEGRQIDFLFLDHVKSRYLADLQLALASGLLAKGCVVVGDNILSPGVPALKKYLLEGEGSKLFSTKVHRTHVEYWPLFPDEMTVSTYLG</sequence>
<feature type="chain" id="PRO_5032795910" description="catechol O-methyltransferase" evidence="7">
    <location>
        <begin position="24"/>
        <end position="287"/>
    </location>
</feature>
<dbReference type="InterPro" id="IPR002935">
    <property type="entry name" value="SAM_O-MeTrfase"/>
</dbReference>
<dbReference type="GO" id="GO:0016206">
    <property type="term" value="F:catechol O-methyltransferase activity"/>
    <property type="evidence" value="ECO:0007669"/>
    <property type="project" value="UniProtKB-EC"/>
</dbReference>
<evidence type="ECO:0000256" key="5">
    <source>
        <dbReference type="ARBA" id="ARBA00022939"/>
    </source>
</evidence>
<dbReference type="PROSITE" id="PS51682">
    <property type="entry name" value="SAM_OMT_I"/>
    <property type="match status" value="1"/>
</dbReference>
<dbReference type="Gene3D" id="3.40.50.150">
    <property type="entry name" value="Vaccinia Virus protein VP39"/>
    <property type="match status" value="1"/>
</dbReference>
<feature type="signal peptide" evidence="7">
    <location>
        <begin position="1"/>
        <end position="23"/>
    </location>
</feature>
<evidence type="ECO:0000256" key="1">
    <source>
        <dbReference type="ARBA" id="ARBA00012880"/>
    </source>
</evidence>
<evidence type="ECO:0000313" key="8">
    <source>
        <dbReference type="EMBL" id="CAE7022427.1"/>
    </source>
</evidence>
<evidence type="ECO:0000313" key="9">
    <source>
        <dbReference type="Proteomes" id="UP000604046"/>
    </source>
</evidence>
<dbReference type="PANTHER" id="PTHR43836:SF2">
    <property type="entry name" value="CATECHOL O-METHYLTRANSFERASE 1-RELATED"/>
    <property type="match status" value="1"/>
</dbReference>
<reference evidence="8" key="1">
    <citation type="submission" date="2021-02" db="EMBL/GenBank/DDBJ databases">
        <authorList>
            <person name="Dougan E. K."/>
            <person name="Rhodes N."/>
            <person name="Thang M."/>
            <person name="Chan C."/>
        </authorList>
    </citation>
    <scope>NUCLEOTIDE SEQUENCE</scope>
</reference>
<dbReference type="EMBL" id="CAJNDS010000176">
    <property type="protein sequence ID" value="CAE7022427.1"/>
    <property type="molecule type" value="Genomic_DNA"/>
</dbReference>
<dbReference type="PANTHER" id="PTHR43836">
    <property type="entry name" value="CATECHOL O-METHYLTRANSFERASE 1-RELATED"/>
    <property type="match status" value="1"/>
</dbReference>
<name>A0A812I5D2_9DINO</name>
<keyword evidence="4" id="KW-0949">S-adenosyl-L-methionine</keyword>
<protein>
    <recommendedName>
        <fullName evidence="1">catechol O-methyltransferase</fullName>
        <ecNumber evidence="1">2.1.1.6</ecNumber>
    </recommendedName>
</protein>
<dbReference type="GO" id="GO:0006584">
    <property type="term" value="P:catecholamine metabolic process"/>
    <property type="evidence" value="ECO:0007669"/>
    <property type="project" value="UniProtKB-KW"/>
</dbReference>
<evidence type="ECO:0000256" key="6">
    <source>
        <dbReference type="ARBA" id="ARBA00023453"/>
    </source>
</evidence>
<accession>A0A812I5D2</accession>
<evidence type="ECO:0000256" key="7">
    <source>
        <dbReference type="SAM" id="SignalP"/>
    </source>
</evidence>
<organism evidence="8 9">
    <name type="scientific">Symbiodinium natans</name>
    <dbReference type="NCBI Taxonomy" id="878477"/>
    <lineage>
        <taxon>Eukaryota</taxon>
        <taxon>Sar</taxon>
        <taxon>Alveolata</taxon>
        <taxon>Dinophyceae</taxon>
        <taxon>Suessiales</taxon>
        <taxon>Symbiodiniaceae</taxon>
        <taxon>Symbiodinium</taxon>
    </lineage>
</organism>
<keyword evidence="5" id="KW-0128">Catecholamine metabolism</keyword>
<dbReference type="SUPFAM" id="SSF53335">
    <property type="entry name" value="S-adenosyl-L-methionine-dependent methyltransferases"/>
    <property type="match status" value="1"/>
</dbReference>
<keyword evidence="3" id="KW-0808">Transferase</keyword>
<keyword evidence="9" id="KW-1185">Reference proteome</keyword>
<keyword evidence="7" id="KW-0732">Signal</keyword>
<comment type="caution">
    <text evidence="8">The sequence shown here is derived from an EMBL/GenBank/DDBJ whole genome shotgun (WGS) entry which is preliminary data.</text>
</comment>
<keyword evidence="2" id="KW-0489">Methyltransferase</keyword>
<dbReference type="GO" id="GO:0032259">
    <property type="term" value="P:methylation"/>
    <property type="evidence" value="ECO:0007669"/>
    <property type="project" value="UniProtKB-KW"/>
</dbReference>